<dbReference type="GO" id="GO:0006281">
    <property type="term" value="P:DNA repair"/>
    <property type="evidence" value="ECO:0007669"/>
    <property type="project" value="TreeGrafter"/>
</dbReference>
<dbReference type="AlphaFoldDB" id="A0A7K1Y2S4"/>
<keyword evidence="2" id="KW-1185">Reference proteome</keyword>
<dbReference type="RefSeq" id="WP_160908306.1">
    <property type="nucleotide sequence ID" value="NZ_WVHS01000004.1"/>
</dbReference>
<dbReference type="SFLD" id="SFLDS00003">
    <property type="entry name" value="Haloacid_Dehalogenase"/>
    <property type="match status" value="1"/>
</dbReference>
<name>A0A7K1Y2S4_9SPHI</name>
<dbReference type="GO" id="GO:0008967">
    <property type="term" value="F:phosphoglycolate phosphatase activity"/>
    <property type="evidence" value="ECO:0007669"/>
    <property type="project" value="TreeGrafter"/>
</dbReference>
<dbReference type="PANTHER" id="PTHR43434">
    <property type="entry name" value="PHOSPHOGLYCOLATE PHOSPHATASE"/>
    <property type="match status" value="1"/>
</dbReference>
<dbReference type="SUPFAM" id="SSF56784">
    <property type="entry name" value="HAD-like"/>
    <property type="match status" value="1"/>
</dbReference>
<evidence type="ECO:0000313" key="1">
    <source>
        <dbReference type="EMBL" id="MXV17319.1"/>
    </source>
</evidence>
<dbReference type="InterPro" id="IPR041492">
    <property type="entry name" value="HAD_2"/>
</dbReference>
<dbReference type="InterPro" id="IPR050155">
    <property type="entry name" value="HAD-like_hydrolase_sf"/>
</dbReference>
<dbReference type="Proteomes" id="UP000451233">
    <property type="component" value="Unassembled WGS sequence"/>
</dbReference>
<sequence length="214" mass="23546">MSIKAILFDFDGTLANTLPLCIDAFRLSIEPLAGRAISNREIIATFGPSEEGTIRALVPDHYDEGVNSYLHHYERLHAQCTDIFPGMRDILQDLRNKGIRVGMVTGKGARSLRITFGKMDLEKHFDVVETGSPEGVVKGKAITSILERWGDIAKDEVIYVGDAPSDIIACREAGIPIIAAAWAETSEPGALLKLSPDKIFYSIPEFKQWIDTAT</sequence>
<dbReference type="InterPro" id="IPR036412">
    <property type="entry name" value="HAD-like_sf"/>
</dbReference>
<dbReference type="Gene3D" id="3.40.50.1000">
    <property type="entry name" value="HAD superfamily/HAD-like"/>
    <property type="match status" value="1"/>
</dbReference>
<proteinExistence type="predicted"/>
<gene>
    <name evidence="1" type="ORF">GS398_18625</name>
</gene>
<dbReference type="EMBL" id="WVHS01000004">
    <property type="protein sequence ID" value="MXV17319.1"/>
    <property type="molecule type" value="Genomic_DNA"/>
</dbReference>
<evidence type="ECO:0000313" key="2">
    <source>
        <dbReference type="Proteomes" id="UP000451233"/>
    </source>
</evidence>
<dbReference type="PANTHER" id="PTHR43434:SF13">
    <property type="entry name" value="PHOSPHOGLYCOLATE PHOSPHATASE"/>
    <property type="match status" value="1"/>
</dbReference>
<dbReference type="InterPro" id="IPR023214">
    <property type="entry name" value="HAD_sf"/>
</dbReference>
<dbReference type="InterPro" id="IPR023198">
    <property type="entry name" value="PGP-like_dom2"/>
</dbReference>
<accession>A0A7K1Y2S4</accession>
<dbReference type="InterPro" id="IPR006439">
    <property type="entry name" value="HAD-SF_hydro_IA"/>
</dbReference>
<dbReference type="Pfam" id="PF13419">
    <property type="entry name" value="HAD_2"/>
    <property type="match status" value="1"/>
</dbReference>
<reference evidence="1 2" key="1">
    <citation type="submission" date="2019-11" db="EMBL/GenBank/DDBJ databases">
        <title>Pedobacter sp. HMF7056 Genome sequencing and assembly.</title>
        <authorList>
            <person name="Kang H."/>
            <person name="Kim H."/>
            <person name="Joh K."/>
        </authorList>
    </citation>
    <scope>NUCLEOTIDE SEQUENCE [LARGE SCALE GENOMIC DNA]</scope>
    <source>
        <strain evidence="1 2">HMF7056</strain>
    </source>
</reference>
<keyword evidence="1" id="KW-0378">Hydrolase</keyword>
<dbReference type="GO" id="GO:0005829">
    <property type="term" value="C:cytosol"/>
    <property type="evidence" value="ECO:0007669"/>
    <property type="project" value="TreeGrafter"/>
</dbReference>
<dbReference type="Gene3D" id="1.10.150.240">
    <property type="entry name" value="Putative phosphatase, domain 2"/>
    <property type="match status" value="1"/>
</dbReference>
<protein>
    <submittedName>
        <fullName evidence="1">HAD-IA family hydrolase</fullName>
    </submittedName>
</protein>
<dbReference type="SFLD" id="SFLDG01129">
    <property type="entry name" value="C1.5:_HAD__Beta-PGM__Phosphata"/>
    <property type="match status" value="1"/>
</dbReference>
<comment type="caution">
    <text evidence="1">The sequence shown here is derived from an EMBL/GenBank/DDBJ whole genome shotgun (WGS) entry which is preliminary data.</text>
</comment>
<organism evidence="1 2">
    <name type="scientific">Hufsiella ginkgonis</name>
    <dbReference type="NCBI Taxonomy" id="2695274"/>
    <lineage>
        <taxon>Bacteria</taxon>
        <taxon>Pseudomonadati</taxon>
        <taxon>Bacteroidota</taxon>
        <taxon>Sphingobacteriia</taxon>
        <taxon>Sphingobacteriales</taxon>
        <taxon>Sphingobacteriaceae</taxon>
        <taxon>Hufsiella</taxon>
    </lineage>
</organism>
<dbReference type="NCBIfam" id="TIGR01549">
    <property type="entry name" value="HAD-SF-IA-v1"/>
    <property type="match status" value="1"/>
</dbReference>